<sequence>MDYRHEDLISLREASRISRYSQEYLSLRVRQGKLRAEKVDGVWCTTKDWLKAYLRAVAAVKASSAVPAQRAVVRGRVVDLRMYSLLERLVTTQEELAKTQRELAETQRQMLEFLRAKEVREPEAKPGV</sequence>
<organism evidence="2 3">
    <name type="scientific">Candidatus Sungiibacteriota bacterium</name>
    <dbReference type="NCBI Taxonomy" id="2750080"/>
    <lineage>
        <taxon>Bacteria</taxon>
        <taxon>Candidatus Sungiibacteriota</taxon>
    </lineage>
</organism>
<reference evidence="2" key="1">
    <citation type="submission" date="2020-07" db="EMBL/GenBank/DDBJ databases">
        <title>Huge and variable diversity of episymbiotic CPR bacteria and DPANN archaea in groundwater ecosystems.</title>
        <authorList>
            <person name="He C.Y."/>
            <person name="Keren R."/>
            <person name="Whittaker M."/>
            <person name="Farag I.F."/>
            <person name="Doudna J."/>
            <person name="Cate J.H.D."/>
            <person name="Banfield J.F."/>
        </authorList>
    </citation>
    <scope>NUCLEOTIDE SEQUENCE</scope>
    <source>
        <strain evidence="2">NC_groundwater_1225_Ag_S-0.1um_56_177</strain>
    </source>
</reference>
<dbReference type="EMBL" id="JACQMI010000004">
    <property type="protein sequence ID" value="MBI4132562.1"/>
    <property type="molecule type" value="Genomic_DNA"/>
</dbReference>
<keyword evidence="1" id="KW-0175">Coiled coil</keyword>
<evidence type="ECO:0000313" key="3">
    <source>
        <dbReference type="Proteomes" id="UP000756703"/>
    </source>
</evidence>
<gene>
    <name evidence="2" type="ORF">HY473_00475</name>
</gene>
<protein>
    <recommendedName>
        <fullName evidence="4">Helix-turn-helix domain-containing protein</fullName>
    </recommendedName>
</protein>
<evidence type="ECO:0008006" key="4">
    <source>
        <dbReference type="Google" id="ProtNLM"/>
    </source>
</evidence>
<comment type="caution">
    <text evidence="2">The sequence shown here is derived from an EMBL/GenBank/DDBJ whole genome shotgun (WGS) entry which is preliminary data.</text>
</comment>
<proteinExistence type="predicted"/>
<feature type="non-terminal residue" evidence="2">
    <location>
        <position position="128"/>
    </location>
</feature>
<evidence type="ECO:0000256" key="1">
    <source>
        <dbReference type="SAM" id="Coils"/>
    </source>
</evidence>
<evidence type="ECO:0000313" key="2">
    <source>
        <dbReference type="EMBL" id="MBI4132562.1"/>
    </source>
</evidence>
<accession>A0A932YW53</accession>
<dbReference type="AlphaFoldDB" id="A0A932YW53"/>
<dbReference type="Proteomes" id="UP000756703">
    <property type="component" value="Unassembled WGS sequence"/>
</dbReference>
<name>A0A932YW53_9BACT</name>
<feature type="coiled-coil region" evidence="1">
    <location>
        <begin position="89"/>
        <end position="116"/>
    </location>
</feature>